<evidence type="ECO:0000256" key="12">
    <source>
        <dbReference type="PIRNR" id="PIRNR006446"/>
    </source>
</evidence>
<dbReference type="GO" id="GO:0016682">
    <property type="term" value="F:oxidoreductase activity, acting on diphenols and related substances as donors, oxygen as acceptor"/>
    <property type="evidence" value="ECO:0007669"/>
    <property type="project" value="TreeGrafter"/>
</dbReference>
<keyword evidence="3 12" id="KW-0813">Transport</keyword>
<evidence type="ECO:0000256" key="11">
    <source>
        <dbReference type="ARBA" id="ARBA00023136"/>
    </source>
</evidence>
<keyword evidence="14" id="KW-1185">Reference proteome</keyword>
<reference evidence="13 14" key="1">
    <citation type="submission" date="2020-07" db="EMBL/GenBank/DDBJ databases">
        <title>Sequencing the genomes of 1000 actinobacteria strains.</title>
        <authorList>
            <person name="Klenk H.-P."/>
        </authorList>
    </citation>
    <scope>NUCLEOTIDE SEQUENCE [LARGE SCALE GENOMIC DNA]</scope>
    <source>
        <strain evidence="13 14">DSM 26154</strain>
    </source>
</reference>
<dbReference type="GO" id="GO:0070069">
    <property type="term" value="C:cytochrome complex"/>
    <property type="evidence" value="ECO:0007669"/>
    <property type="project" value="UniProtKB-UniRule"/>
</dbReference>
<evidence type="ECO:0000256" key="3">
    <source>
        <dbReference type="ARBA" id="ARBA00022448"/>
    </source>
</evidence>
<dbReference type="PIRSF" id="PIRSF006446">
    <property type="entry name" value="Cyt_quinol_oxidase_1"/>
    <property type="match status" value="1"/>
</dbReference>
<feature type="transmembrane region" description="Helical" evidence="12">
    <location>
        <begin position="91"/>
        <end position="115"/>
    </location>
</feature>
<dbReference type="Proteomes" id="UP000554054">
    <property type="component" value="Unassembled WGS sequence"/>
</dbReference>
<dbReference type="PANTHER" id="PTHR30365">
    <property type="entry name" value="CYTOCHROME D UBIQUINOL OXIDASE"/>
    <property type="match status" value="1"/>
</dbReference>
<dbReference type="EC" id="1.10.3.-" evidence="13"/>
<feature type="transmembrane region" description="Helical" evidence="12">
    <location>
        <begin position="182"/>
        <end position="203"/>
    </location>
</feature>
<feature type="transmembrane region" description="Helical" evidence="12">
    <location>
        <begin position="53"/>
        <end position="71"/>
    </location>
</feature>
<keyword evidence="6 12" id="KW-0812">Transmembrane</keyword>
<evidence type="ECO:0000256" key="5">
    <source>
        <dbReference type="ARBA" id="ARBA00022617"/>
    </source>
</evidence>
<dbReference type="GO" id="GO:0019646">
    <property type="term" value="P:aerobic electron transport chain"/>
    <property type="evidence" value="ECO:0007669"/>
    <property type="project" value="InterPro"/>
</dbReference>
<evidence type="ECO:0000256" key="7">
    <source>
        <dbReference type="ARBA" id="ARBA00022723"/>
    </source>
</evidence>
<proteinExistence type="inferred from homology"/>
<sequence>MDVLELARWQFAITTVYHFFFVPITIGLSAIVAWYHSRWLRTRDESHLRMAKFLGKLFTINFALGLVTGIVQEFQFGMNWSSYSRFVGDIFGAPLALEALLAFFLESTFLGLWIFGWGRIPEKLHAASMWIVHIGTVLSAYFILAANSFMQNPLGYDINDETGRAEMTDFLAVLTNKVQLVAFPHVITACYMVGGAFVLGVGLHKMRQSARLAQQATDEAGTKGGPDHAVDRRMYRHAARLGAVVTLIAGLGVIISGDLQGKVMTEVQPMKMAAAEALYETPPDGQCAPFSVLTVAGLGGENPTHVIEVPCLLSFMGTGSWDGEVQGMTELENEYRASFGDGELTAAETYIPPIAMSYWNFRLMMGAGFFAMVVAAWVLVATRKDRVPMGRWVAPLLVLTPLATVFGHSFGWIFTEMGRQPWVVFGEMTTSQGVSPSVGTADVWTSMIVFTLLYGGLAVVEVRLLLDYIRRGAEPFEEPRLIEEDEPLEFAY</sequence>
<evidence type="ECO:0000256" key="4">
    <source>
        <dbReference type="ARBA" id="ARBA00022475"/>
    </source>
</evidence>
<keyword evidence="5 12" id="KW-0349">Heme</keyword>
<feature type="transmembrane region" description="Helical" evidence="12">
    <location>
        <begin position="238"/>
        <end position="257"/>
    </location>
</feature>
<dbReference type="AlphaFoldDB" id="A0A852VNJ4"/>
<evidence type="ECO:0000256" key="9">
    <source>
        <dbReference type="ARBA" id="ARBA00022989"/>
    </source>
</evidence>
<keyword evidence="13" id="KW-0560">Oxidoreductase</keyword>
<feature type="transmembrane region" description="Helical" evidence="12">
    <location>
        <begin position="443"/>
        <end position="466"/>
    </location>
</feature>
<feature type="transmembrane region" description="Helical" evidence="12">
    <location>
        <begin position="359"/>
        <end position="380"/>
    </location>
</feature>
<dbReference type="RefSeq" id="WP_185991405.1">
    <property type="nucleotide sequence ID" value="NZ_JACCAE010000001.1"/>
</dbReference>
<gene>
    <name evidence="13" type="ORF">BJY20_002009</name>
</gene>
<feature type="transmembrane region" description="Helical" evidence="12">
    <location>
        <begin position="392"/>
        <end position="414"/>
    </location>
</feature>
<keyword evidence="7 12" id="KW-0479">Metal-binding</keyword>
<dbReference type="GO" id="GO:0005886">
    <property type="term" value="C:plasma membrane"/>
    <property type="evidence" value="ECO:0007669"/>
    <property type="project" value="UniProtKB-SubCell"/>
</dbReference>
<keyword evidence="8 12" id="KW-0249">Electron transport</keyword>
<keyword evidence="11 12" id="KW-0472">Membrane</keyword>
<dbReference type="PANTHER" id="PTHR30365:SF15">
    <property type="entry name" value="CYTOCHROME BD UBIQUINOL OXIDASE SUBUNIT 1"/>
    <property type="match status" value="1"/>
</dbReference>
<evidence type="ECO:0000256" key="10">
    <source>
        <dbReference type="ARBA" id="ARBA00023004"/>
    </source>
</evidence>
<dbReference type="InterPro" id="IPR002585">
    <property type="entry name" value="Cyt-d_ubiquinol_oxidase_su_1"/>
</dbReference>
<keyword evidence="10 12" id="KW-0408">Iron</keyword>
<comment type="subcellular location">
    <subcellularLocation>
        <location evidence="1">Cell membrane</location>
        <topology evidence="1">Multi-pass membrane protein</topology>
    </subcellularLocation>
</comment>
<feature type="transmembrane region" description="Helical" evidence="12">
    <location>
        <begin position="127"/>
        <end position="146"/>
    </location>
</feature>
<comment type="similarity">
    <text evidence="2 12">Belongs to the cytochrome ubiquinol oxidase subunit 1 family.</text>
</comment>
<evidence type="ECO:0000313" key="13">
    <source>
        <dbReference type="EMBL" id="NYF98617.1"/>
    </source>
</evidence>
<evidence type="ECO:0000256" key="6">
    <source>
        <dbReference type="ARBA" id="ARBA00022692"/>
    </source>
</evidence>
<evidence type="ECO:0000313" key="14">
    <source>
        <dbReference type="Proteomes" id="UP000554054"/>
    </source>
</evidence>
<protein>
    <submittedName>
        <fullName evidence="13">Cytochrome d ubiquinol oxidase subunit I</fullName>
        <ecNumber evidence="13">1.10.3.-</ecNumber>
    </submittedName>
</protein>
<evidence type="ECO:0000256" key="2">
    <source>
        <dbReference type="ARBA" id="ARBA00009819"/>
    </source>
</evidence>
<dbReference type="GO" id="GO:0046872">
    <property type="term" value="F:metal ion binding"/>
    <property type="evidence" value="ECO:0007669"/>
    <property type="project" value="UniProtKB-UniRule"/>
</dbReference>
<evidence type="ECO:0000256" key="8">
    <source>
        <dbReference type="ARBA" id="ARBA00022982"/>
    </source>
</evidence>
<dbReference type="EMBL" id="JACCAE010000001">
    <property type="protein sequence ID" value="NYF98617.1"/>
    <property type="molecule type" value="Genomic_DNA"/>
</dbReference>
<keyword evidence="4 12" id="KW-1003">Cell membrane</keyword>
<feature type="transmembrane region" description="Helical" evidence="12">
    <location>
        <begin position="12"/>
        <end position="33"/>
    </location>
</feature>
<dbReference type="GO" id="GO:0009055">
    <property type="term" value="F:electron transfer activity"/>
    <property type="evidence" value="ECO:0007669"/>
    <property type="project" value="UniProtKB-UniRule"/>
</dbReference>
<comment type="caution">
    <text evidence="13">The sequence shown here is derived from an EMBL/GenBank/DDBJ whole genome shotgun (WGS) entry which is preliminary data.</text>
</comment>
<name>A0A852VNJ4_9MICO</name>
<evidence type="ECO:0000256" key="1">
    <source>
        <dbReference type="ARBA" id="ARBA00004651"/>
    </source>
</evidence>
<accession>A0A852VNJ4</accession>
<organism evidence="13 14">
    <name type="scientific">Janibacter cremeus</name>
    <dbReference type="NCBI Taxonomy" id="1285192"/>
    <lineage>
        <taxon>Bacteria</taxon>
        <taxon>Bacillati</taxon>
        <taxon>Actinomycetota</taxon>
        <taxon>Actinomycetes</taxon>
        <taxon>Micrococcales</taxon>
        <taxon>Intrasporangiaceae</taxon>
        <taxon>Janibacter</taxon>
    </lineage>
</organism>
<dbReference type="GO" id="GO:0020037">
    <property type="term" value="F:heme binding"/>
    <property type="evidence" value="ECO:0007669"/>
    <property type="project" value="TreeGrafter"/>
</dbReference>
<dbReference type="Pfam" id="PF01654">
    <property type="entry name" value="Cyt_bd_oxida_I"/>
    <property type="match status" value="1"/>
</dbReference>
<keyword evidence="9 12" id="KW-1133">Transmembrane helix</keyword>